<dbReference type="Gene3D" id="2.40.30.10">
    <property type="entry name" value="Translation factors"/>
    <property type="match status" value="1"/>
</dbReference>
<keyword evidence="2" id="KW-0285">Flavoprotein</keyword>
<protein>
    <submittedName>
        <fullName evidence="6">Putative flavoprotein oxidoreductase</fullName>
    </submittedName>
</protein>
<evidence type="ECO:0000313" key="7">
    <source>
        <dbReference type="Proteomes" id="UP000231658"/>
    </source>
</evidence>
<feature type="domain" description="RsdA/BaiN/AoA(So)-like Rossmann fold-like" evidence="4">
    <location>
        <begin position="5"/>
        <end position="394"/>
    </location>
</feature>
<name>A0A1C3RLT6_9PROT</name>
<evidence type="ECO:0000256" key="1">
    <source>
        <dbReference type="ARBA" id="ARBA00001974"/>
    </source>
</evidence>
<dbReference type="InterPro" id="IPR023166">
    <property type="entry name" value="BaiN-like_dom_sf"/>
</dbReference>
<evidence type="ECO:0000259" key="5">
    <source>
        <dbReference type="Pfam" id="PF22780"/>
    </source>
</evidence>
<accession>A0A1C3RLT6</accession>
<proteinExistence type="predicted"/>
<dbReference type="PRINTS" id="PR00420">
    <property type="entry name" value="RNGMNOXGNASE"/>
</dbReference>
<dbReference type="Proteomes" id="UP000231658">
    <property type="component" value="Unassembled WGS sequence"/>
</dbReference>
<dbReference type="Pfam" id="PF03486">
    <property type="entry name" value="HI0933_like"/>
    <property type="match status" value="1"/>
</dbReference>
<sequence length="404" mass="44340">MSMKKIALIGGGPAGLMAAEQLVGKGHEVHLFDAMPSLGRKFLMAGKSGMNLTHSEELEEFLKRYSDGAPVLEQAIREFSPEDIRNWAKDLGIETFIGSSGRIFPTDFKAAPLLRSWIKSLKIKGLQTHMRHRWMGWDKGELIFETPNGQTSFSADATLLGLGGVSWPKLGSDGNWQTALREREISLNEFKPSNCGFLVEWSTFFIEKFAGHPVKSIALKTELGYKKGDFVISKTGVEGSAIYTHSRALRLEIEQQVKAALHIDLTPDRSLEQLRTALQKPRGSKSISTHIKRATGLSGVKAALLRECLDKDRFSDMEKLAIGIKNLPLDLTAPRPIEEAISCAGGVAFDQLDENLMVKNHPGLFICGEMLDWDAPTGGYLLTACFASGKRAGNGAAKWLGSRP</sequence>
<gene>
    <name evidence="6" type="ORF">MTBPR1_90101</name>
</gene>
<dbReference type="Pfam" id="PF22780">
    <property type="entry name" value="HI0933_like_1st"/>
    <property type="match status" value="1"/>
</dbReference>
<dbReference type="InterPro" id="IPR055178">
    <property type="entry name" value="RsdA/BaiN/AoA(So)-like_dom"/>
</dbReference>
<keyword evidence="3" id="KW-0274">FAD</keyword>
<evidence type="ECO:0000313" key="6">
    <source>
        <dbReference type="EMBL" id="SCA58254.1"/>
    </source>
</evidence>
<evidence type="ECO:0000259" key="4">
    <source>
        <dbReference type="Pfam" id="PF03486"/>
    </source>
</evidence>
<dbReference type="STRING" id="1867952.MTBPR1_90101"/>
<dbReference type="EMBL" id="FLYE01000048">
    <property type="protein sequence ID" value="SCA58254.1"/>
    <property type="molecule type" value="Genomic_DNA"/>
</dbReference>
<dbReference type="InterPro" id="IPR057661">
    <property type="entry name" value="RsdA/BaiN/AoA(So)_Rossmann"/>
</dbReference>
<dbReference type="SUPFAM" id="SSF51905">
    <property type="entry name" value="FAD/NAD(P)-binding domain"/>
    <property type="match status" value="1"/>
</dbReference>
<dbReference type="InterPro" id="IPR004792">
    <property type="entry name" value="BaiN-like"/>
</dbReference>
<feature type="domain" description="RsdA/BaiN/AoA(So)-like insert" evidence="5">
    <location>
        <begin position="191"/>
        <end position="342"/>
    </location>
</feature>
<comment type="cofactor">
    <cofactor evidence="1">
        <name>FAD</name>
        <dbReference type="ChEBI" id="CHEBI:57692"/>
    </cofactor>
</comment>
<evidence type="ECO:0000256" key="2">
    <source>
        <dbReference type="ARBA" id="ARBA00022630"/>
    </source>
</evidence>
<reference evidence="6 7" key="1">
    <citation type="submission" date="2016-07" db="EMBL/GenBank/DDBJ databases">
        <authorList>
            <person name="Lefevre C.T."/>
        </authorList>
    </citation>
    <scope>NUCLEOTIDE SEQUENCE [LARGE SCALE GENOMIC DNA]</scope>
    <source>
        <strain evidence="6">PR1</strain>
    </source>
</reference>
<organism evidence="6 7">
    <name type="scientific">Candidatus Terasakiella magnetica</name>
    <dbReference type="NCBI Taxonomy" id="1867952"/>
    <lineage>
        <taxon>Bacteria</taxon>
        <taxon>Pseudomonadati</taxon>
        <taxon>Pseudomonadota</taxon>
        <taxon>Alphaproteobacteria</taxon>
        <taxon>Rhodospirillales</taxon>
        <taxon>Terasakiellaceae</taxon>
        <taxon>Terasakiella</taxon>
    </lineage>
</organism>
<dbReference type="NCBIfam" id="TIGR00275">
    <property type="entry name" value="aminoacetone oxidase family FAD-binding enzyme"/>
    <property type="match status" value="1"/>
</dbReference>
<dbReference type="NCBIfam" id="TIGR03862">
    <property type="entry name" value="flavo_PP4765"/>
    <property type="match status" value="1"/>
</dbReference>
<keyword evidence="7" id="KW-1185">Reference proteome</keyword>
<dbReference type="Gene3D" id="3.50.50.60">
    <property type="entry name" value="FAD/NAD(P)-binding domain"/>
    <property type="match status" value="1"/>
</dbReference>
<dbReference type="PANTHER" id="PTHR42887">
    <property type="entry name" value="OS12G0638800 PROTEIN"/>
    <property type="match status" value="1"/>
</dbReference>
<dbReference type="Gene3D" id="1.10.8.260">
    <property type="entry name" value="HI0933 insert domain-like"/>
    <property type="match status" value="1"/>
</dbReference>
<dbReference type="PANTHER" id="PTHR42887:SF1">
    <property type="entry name" value="BLR3961 PROTEIN"/>
    <property type="match status" value="1"/>
</dbReference>
<dbReference type="OrthoDB" id="5288829at2"/>
<dbReference type="InterPro" id="IPR022460">
    <property type="entry name" value="Flavoprotein_PP4765"/>
</dbReference>
<dbReference type="RefSeq" id="WP_069190254.1">
    <property type="nucleotide sequence ID" value="NZ_FLYE01000048.1"/>
</dbReference>
<evidence type="ECO:0000256" key="3">
    <source>
        <dbReference type="ARBA" id="ARBA00022827"/>
    </source>
</evidence>
<dbReference type="AlphaFoldDB" id="A0A1C3RLT6"/>
<dbReference type="InterPro" id="IPR036188">
    <property type="entry name" value="FAD/NAD-bd_sf"/>
</dbReference>
<dbReference type="SUPFAM" id="SSF160996">
    <property type="entry name" value="HI0933 insert domain-like"/>
    <property type="match status" value="1"/>
</dbReference>